<keyword evidence="3 5" id="KW-0460">Magnesium</keyword>
<evidence type="ECO:0000256" key="4">
    <source>
        <dbReference type="PIRSR" id="PIRSR015582-1"/>
    </source>
</evidence>
<dbReference type="Pfam" id="PF03328">
    <property type="entry name" value="HpcH_HpaI"/>
    <property type="match status" value="1"/>
</dbReference>
<reference evidence="7 8" key="1">
    <citation type="submission" date="2014-06" db="EMBL/GenBank/DDBJ databases">
        <title>Saccharopolyspora rectivirgula DSM-43113 Genome sequencing.</title>
        <authorList>
            <person name="Barrera C."/>
            <person name="Millon L."/>
            <person name="Rognon B."/>
            <person name="Zaugg C."/>
            <person name="Monod M."/>
        </authorList>
    </citation>
    <scope>NUCLEOTIDE SEQUENCE [LARGE SCALE GENOMIC DNA]</scope>
    <source>
        <strain evidence="7 8">DSM 43113</strain>
    </source>
</reference>
<dbReference type="Gene3D" id="3.20.20.60">
    <property type="entry name" value="Phosphoenolpyruvate-binding domains"/>
    <property type="match status" value="1"/>
</dbReference>
<dbReference type="GO" id="GO:0006107">
    <property type="term" value="P:oxaloacetate metabolic process"/>
    <property type="evidence" value="ECO:0007669"/>
    <property type="project" value="TreeGrafter"/>
</dbReference>
<dbReference type="InterPro" id="IPR040442">
    <property type="entry name" value="Pyrv_kinase-like_dom_sf"/>
</dbReference>
<feature type="binding site" evidence="4">
    <location>
        <position position="63"/>
    </location>
    <ligand>
        <name>substrate</name>
    </ligand>
</feature>
<dbReference type="GO" id="GO:0000287">
    <property type="term" value="F:magnesium ion binding"/>
    <property type="evidence" value="ECO:0007669"/>
    <property type="project" value="TreeGrafter"/>
</dbReference>
<dbReference type="PIRSF" id="PIRSF015582">
    <property type="entry name" value="Cit_lyase_B"/>
    <property type="match status" value="1"/>
</dbReference>
<comment type="caution">
    <text evidence="7">The sequence shown here is derived from an EMBL/GenBank/DDBJ whole genome shotgun (WGS) entry which is preliminary data.</text>
</comment>
<evidence type="ECO:0000256" key="5">
    <source>
        <dbReference type="PIRSR" id="PIRSR015582-2"/>
    </source>
</evidence>
<protein>
    <recommendedName>
        <fullName evidence="6">HpcH/HpaI aldolase/citrate lyase domain-containing protein</fullName>
    </recommendedName>
</protein>
<keyword evidence="8" id="KW-1185">Reference proteome</keyword>
<evidence type="ECO:0000313" key="8">
    <source>
        <dbReference type="Proteomes" id="UP000031419"/>
    </source>
</evidence>
<comment type="cofactor">
    <cofactor evidence="1">
        <name>Mg(2+)</name>
        <dbReference type="ChEBI" id="CHEBI:18420"/>
    </cofactor>
</comment>
<dbReference type="InterPro" id="IPR015813">
    <property type="entry name" value="Pyrv/PenolPyrv_kinase-like_dom"/>
</dbReference>
<dbReference type="InterPro" id="IPR011206">
    <property type="entry name" value="Citrate_lyase_beta/mcl1/mcl2"/>
</dbReference>
<dbReference type="Proteomes" id="UP000031419">
    <property type="component" value="Unassembled WGS sequence"/>
</dbReference>
<dbReference type="PANTHER" id="PTHR32308:SF10">
    <property type="entry name" value="CITRATE LYASE SUBUNIT BETA"/>
    <property type="match status" value="1"/>
</dbReference>
<dbReference type="STRING" id="28042.GU90_02320"/>
<gene>
    <name evidence="7" type="ORF">GU90_02320</name>
</gene>
<dbReference type="OrthoDB" id="9768429at2"/>
<accession>A0A073BDB1</accession>
<proteinExistence type="predicted"/>
<dbReference type="RefSeq" id="WP_029721580.1">
    <property type="nucleotide sequence ID" value="NZ_JNVU01000009.1"/>
</dbReference>
<dbReference type="GO" id="GO:0003824">
    <property type="term" value="F:catalytic activity"/>
    <property type="evidence" value="ECO:0007669"/>
    <property type="project" value="InterPro"/>
</dbReference>
<name>A0A073BDB1_9PSEU</name>
<evidence type="ECO:0000256" key="2">
    <source>
        <dbReference type="ARBA" id="ARBA00022723"/>
    </source>
</evidence>
<feature type="binding site" evidence="5">
    <location>
        <position position="126"/>
    </location>
    <ligand>
        <name>Mg(2+)</name>
        <dbReference type="ChEBI" id="CHEBI:18420"/>
    </ligand>
</feature>
<evidence type="ECO:0000259" key="6">
    <source>
        <dbReference type="Pfam" id="PF03328"/>
    </source>
</evidence>
<organism evidence="7 8">
    <name type="scientific">Saccharopolyspora rectivirgula</name>
    <dbReference type="NCBI Taxonomy" id="28042"/>
    <lineage>
        <taxon>Bacteria</taxon>
        <taxon>Bacillati</taxon>
        <taxon>Actinomycetota</taxon>
        <taxon>Actinomycetes</taxon>
        <taxon>Pseudonocardiales</taxon>
        <taxon>Pseudonocardiaceae</taxon>
        <taxon>Saccharopolyspora</taxon>
    </lineage>
</organism>
<dbReference type="InterPro" id="IPR005000">
    <property type="entry name" value="Aldolase/citrate-lyase_domain"/>
</dbReference>
<keyword evidence="2 5" id="KW-0479">Metal-binding</keyword>
<dbReference type="AlphaFoldDB" id="A0A073BDB1"/>
<evidence type="ECO:0000256" key="1">
    <source>
        <dbReference type="ARBA" id="ARBA00001946"/>
    </source>
</evidence>
<dbReference type="PANTHER" id="PTHR32308">
    <property type="entry name" value="LYASE BETA SUBUNIT, PUTATIVE (AFU_ORTHOLOGUE AFUA_4G13030)-RELATED"/>
    <property type="match status" value="1"/>
</dbReference>
<evidence type="ECO:0000256" key="3">
    <source>
        <dbReference type="ARBA" id="ARBA00022842"/>
    </source>
</evidence>
<sequence length="280" mass="29790">MPRRVCLSVPAADPRRTAKAGALGADEVVFDLEDSVPPEEKARGREFVRSLAWERTGANAAVRVNAVGTPWCHEDIIACAENPLLHSIVLPKAESAHDLAFVERLLAGAEAASGRPESLRVQALIETAKGLSRVEEIAAASPRLDALVLGYADLAASLGRAQSASWESVCDRVVTAARTHDLEAIDGPHLGIADDEDFRAHLRTARAVGFDGTWVIHPCQVPAAREAFTPSEAELSHARRVLDSLAEASARGVGAVVLDGQMLDEALAVNARRVLKRAGL</sequence>
<dbReference type="SUPFAM" id="SSF51621">
    <property type="entry name" value="Phosphoenolpyruvate/pyruvate domain"/>
    <property type="match status" value="1"/>
</dbReference>
<feature type="domain" description="HpcH/HpaI aldolase/citrate lyase" evidence="6">
    <location>
        <begin position="5"/>
        <end position="218"/>
    </location>
</feature>
<feature type="binding site" evidence="4">
    <location>
        <position position="126"/>
    </location>
    <ligand>
        <name>substrate</name>
    </ligand>
</feature>
<feature type="binding site" evidence="5">
    <location>
        <position position="153"/>
    </location>
    <ligand>
        <name>Mg(2+)</name>
        <dbReference type="ChEBI" id="CHEBI:18420"/>
    </ligand>
</feature>
<evidence type="ECO:0000313" key="7">
    <source>
        <dbReference type="EMBL" id="KEI45749.1"/>
    </source>
</evidence>
<dbReference type="eggNOG" id="COG2301">
    <property type="taxonomic scope" value="Bacteria"/>
</dbReference>
<dbReference type="EMBL" id="JNVU01000009">
    <property type="protein sequence ID" value="KEI45749.1"/>
    <property type="molecule type" value="Genomic_DNA"/>
</dbReference>